<feature type="transmembrane region" description="Helical" evidence="7">
    <location>
        <begin position="121"/>
        <end position="148"/>
    </location>
</feature>
<evidence type="ECO:0000256" key="4">
    <source>
        <dbReference type="ARBA" id="ARBA00022989"/>
    </source>
</evidence>
<feature type="region of interest" description="Disordered" evidence="6">
    <location>
        <begin position="195"/>
        <end position="251"/>
    </location>
</feature>
<comment type="caution">
    <text evidence="9">The sequence shown here is derived from an EMBL/GenBank/DDBJ whole genome shotgun (WGS) entry which is preliminary data.</text>
</comment>
<evidence type="ECO:0000256" key="7">
    <source>
        <dbReference type="SAM" id="Phobius"/>
    </source>
</evidence>
<dbReference type="Proteomes" id="UP000308121">
    <property type="component" value="Unassembled WGS sequence"/>
</dbReference>
<dbReference type="InterPro" id="IPR051791">
    <property type="entry name" value="Pra-immunoreactive"/>
</dbReference>
<feature type="transmembrane region" description="Helical" evidence="7">
    <location>
        <begin position="70"/>
        <end position="90"/>
    </location>
</feature>
<feature type="compositionally biased region" description="Low complexity" evidence="6">
    <location>
        <begin position="299"/>
        <end position="310"/>
    </location>
</feature>
<dbReference type="OrthoDB" id="3254248at2"/>
<dbReference type="RefSeq" id="WP_154731247.1">
    <property type="nucleotide sequence ID" value="NZ_SZYE01000341.1"/>
</dbReference>
<feature type="non-terminal residue" evidence="9">
    <location>
        <position position="323"/>
    </location>
</feature>
<keyword evidence="4 7" id="KW-1133">Transmembrane helix</keyword>
<reference evidence="9 10" key="1">
    <citation type="submission" date="2019-05" db="EMBL/GenBank/DDBJ databases">
        <title>Genome sequence of Cellulomonas hominis strain CS1.</title>
        <authorList>
            <person name="Belmont J."/>
            <person name="Maclea K.S."/>
        </authorList>
    </citation>
    <scope>NUCLEOTIDE SEQUENCE [LARGE SCALE GENOMIC DNA]</scope>
    <source>
        <strain evidence="9 10">CS1</strain>
    </source>
</reference>
<evidence type="ECO:0000256" key="2">
    <source>
        <dbReference type="ARBA" id="ARBA00022475"/>
    </source>
</evidence>
<accession>A0A7Z8JVZ5</accession>
<evidence type="ECO:0000256" key="5">
    <source>
        <dbReference type="ARBA" id="ARBA00023136"/>
    </source>
</evidence>
<feature type="compositionally biased region" description="Pro residues" evidence="6">
    <location>
        <begin position="311"/>
        <end position="323"/>
    </location>
</feature>
<organism evidence="9 10">
    <name type="scientific">Cellulomonas hominis</name>
    <dbReference type="NCBI Taxonomy" id="156981"/>
    <lineage>
        <taxon>Bacteria</taxon>
        <taxon>Bacillati</taxon>
        <taxon>Actinomycetota</taxon>
        <taxon>Actinomycetes</taxon>
        <taxon>Micrococcales</taxon>
        <taxon>Cellulomonadaceae</taxon>
        <taxon>Cellulomonas</taxon>
    </lineage>
</organism>
<dbReference type="PANTHER" id="PTHR36115">
    <property type="entry name" value="PROLINE-RICH ANTIGEN HOMOLOG-RELATED"/>
    <property type="match status" value="1"/>
</dbReference>
<comment type="subcellular location">
    <subcellularLocation>
        <location evidence="1">Cell membrane</location>
        <topology evidence="1">Multi-pass membrane protein</topology>
    </subcellularLocation>
</comment>
<name>A0A7Z8JVZ5_9CELL</name>
<evidence type="ECO:0000256" key="3">
    <source>
        <dbReference type="ARBA" id="ARBA00022692"/>
    </source>
</evidence>
<keyword evidence="5 7" id="KW-0472">Membrane</keyword>
<gene>
    <name evidence="9" type="ORF">FA014_19520</name>
</gene>
<dbReference type="Pfam" id="PF06271">
    <property type="entry name" value="RDD"/>
    <property type="match status" value="1"/>
</dbReference>
<evidence type="ECO:0000259" key="8">
    <source>
        <dbReference type="Pfam" id="PF06271"/>
    </source>
</evidence>
<feature type="transmembrane region" description="Helical" evidence="7">
    <location>
        <begin position="22"/>
        <end position="49"/>
    </location>
</feature>
<feature type="compositionally biased region" description="Polar residues" evidence="6">
    <location>
        <begin position="233"/>
        <end position="246"/>
    </location>
</feature>
<evidence type="ECO:0000313" key="10">
    <source>
        <dbReference type="Proteomes" id="UP000308121"/>
    </source>
</evidence>
<dbReference type="EMBL" id="SZYE01000341">
    <property type="protein sequence ID" value="TKR21862.1"/>
    <property type="molecule type" value="Genomic_DNA"/>
</dbReference>
<proteinExistence type="predicted"/>
<evidence type="ECO:0000256" key="6">
    <source>
        <dbReference type="SAM" id="MobiDB-lite"/>
    </source>
</evidence>
<evidence type="ECO:0000313" key="9">
    <source>
        <dbReference type="EMBL" id="TKR21862.1"/>
    </source>
</evidence>
<protein>
    <recommendedName>
        <fullName evidence="8">RDD domain-containing protein</fullName>
    </recommendedName>
</protein>
<dbReference type="GO" id="GO:0005886">
    <property type="term" value="C:plasma membrane"/>
    <property type="evidence" value="ECO:0007669"/>
    <property type="project" value="UniProtKB-SubCell"/>
</dbReference>
<keyword evidence="3 7" id="KW-0812">Transmembrane</keyword>
<feature type="domain" description="RDD" evidence="8">
    <location>
        <begin position="16"/>
        <end position="162"/>
    </location>
</feature>
<dbReference type="InterPro" id="IPR010432">
    <property type="entry name" value="RDD"/>
</dbReference>
<feature type="region of interest" description="Disordered" evidence="6">
    <location>
        <begin position="298"/>
        <end position="323"/>
    </location>
</feature>
<sequence length="323" mass="32391">MSSTTGGVVPTGAPPAPLGRRVAAYLVDAALTSVAAAPLWLAWAPAFAATVRAASESGSATVAEPAAPSGVLLAVGAVLLAAWGVAQWVWNGTRGWTVGRRLLGLRLVDVRTGRPVGLGRAFVRALIVALGALACGVGQLVVLLSPLFDPTGRRRGWHDRVGEAVVVDVRGLVPARRVAAWADAPVRADAAAGPTLATGSATTPAGAPTWAAVPHPTPPRDAVAGGPVDRPSTDPTPSEPTRTRWSTLAADRRLDAPDLVLPPLSTPGLGPDLDTRQIPVVPAAVVPAHPAAPVPLAPGPAVAAPAAGPAAPAPEPPGAPWPT</sequence>
<evidence type="ECO:0000256" key="1">
    <source>
        <dbReference type="ARBA" id="ARBA00004651"/>
    </source>
</evidence>
<dbReference type="AlphaFoldDB" id="A0A7Z8JVZ5"/>
<keyword evidence="2" id="KW-1003">Cell membrane</keyword>
<feature type="compositionally biased region" description="Low complexity" evidence="6">
    <location>
        <begin position="195"/>
        <end position="212"/>
    </location>
</feature>
<dbReference type="PANTHER" id="PTHR36115:SF6">
    <property type="entry name" value="PROLINE-RICH ANTIGEN HOMOLOG"/>
    <property type="match status" value="1"/>
</dbReference>